<protein>
    <recommendedName>
        <fullName evidence="3">F-box domain-containing protein</fullName>
    </recommendedName>
</protein>
<name>A0AAD7N908_9AGAR</name>
<evidence type="ECO:0000313" key="2">
    <source>
        <dbReference type="Proteomes" id="UP001215598"/>
    </source>
</evidence>
<sequence>MRFDDLRRELAVVEAALESVELSGNTSSLVERKTVVKLQLASVVYPVLTLPGEITSEIFLRCTRSKYPSAKTPPLLFLEICRTWRSIALSTPALWTDRSTGYDANVSKELTTGLAVPLLCRYPSPSSATPKSGTNT</sequence>
<accession>A0AAD7N908</accession>
<gene>
    <name evidence="1" type="ORF">B0H16DRAFT_1420221</name>
</gene>
<keyword evidence="2" id="KW-1185">Reference proteome</keyword>
<reference evidence="1" key="1">
    <citation type="submission" date="2023-03" db="EMBL/GenBank/DDBJ databases">
        <title>Massive genome expansion in bonnet fungi (Mycena s.s.) driven by repeated elements and novel gene families across ecological guilds.</title>
        <authorList>
            <consortium name="Lawrence Berkeley National Laboratory"/>
            <person name="Harder C.B."/>
            <person name="Miyauchi S."/>
            <person name="Viragh M."/>
            <person name="Kuo A."/>
            <person name="Thoen E."/>
            <person name="Andreopoulos B."/>
            <person name="Lu D."/>
            <person name="Skrede I."/>
            <person name="Drula E."/>
            <person name="Henrissat B."/>
            <person name="Morin E."/>
            <person name="Kohler A."/>
            <person name="Barry K."/>
            <person name="LaButti K."/>
            <person name="Morin E."/>
            <person name="Salamov A."/>
            <person name="Lipzen A."/>
            <person name="Mereny Z."/>
            <person name="Hegedus B."/>
            <person name="Baldrian P."/>
            <person name="Stursova M."/>
            <person name="Weitz H."/>
            <person name="Taylor A."/>
            <person name="Grigoriev I.V."/>
            <person name="Nagy L.G."/>
            <person name="Martin F."/>
            <person name="Kauserud H."/>
        </authorList>
    </citation>
    <scope>NUCLEOTIDE SEQUENCE</scope>
    <source>
        <strain evidence="1">CBHHK182m</strain>
    </source>
</reference>
<proteinExistence type="predicted"/>
<dbReference type="Proteomes" id="UP001215598">
    <property type="component" value="Unassembled WGS sequence"/>
</dbReference>
<organism evidence="1 2">
    <name type="scientific">Mycena metata</name>
    <dbReference type="NCBI Taxonomy" id="1033252"/>
    <lineage>
        <taxon>Eukaryota</taxon>
        <taxon>Fungi</taxon>
        <taxon>Dikarya</taxon>
        <taxon>Basidiomycota</taxon>
        <taxon>Agaricomycotina</taxon>
        <taxon>Agaricomycetes</taxon>
        <taxon>Agaricomycetidae</taxon>
        <taxon>Agaricales</taxon>
        <taxon>Marasmiineae</taxon>
        <taxon>Mycenaceae</taxon>
        <taxon>Mycena</taxon>
    </lineage>
</organism>
<evidence type="ECO:0008006" key="3">
    <source>
        <dbReference type="Google" id="ProtNLM"/>
    </source>
</evidence>
<evidence type="ECO:0000313" key="1">
    <source>
        <dbReference type="EMBL" id="KAJ7749703.1"/>
    </source>
</evidence>
<dbReference type="EMBL" id="JARKIB010000068">
    <property type="protein sequence ID" value="KAJ7749703.1"/>
    <property type="molecule type" value="Genomic_DNA"/>
</dbReference>
<dbReference type="AlphaFoldDB" id="A0AAD7N908"/>
<comment type="caution">
    <text evidence="1">The sequence shown here is derived from an EMBL/GenBank/DDBJ whole genome shotgun (WGS) entry which is preliminary data.</text>
</comment>